<dbReference type="EMBL" id="JAMZMK010006908">
    <property type="protein sequence ID" value="KAI7746717.1"/>
    <property type="molecule type" value="Genomic_DNA"/>
</dbReference>
<accession>A0AAD5CRS3</accession>
<comment type="caution">
    <text evidence="2">The sequence shown here is derived from an EMBL/GenBank/DDBJ whole genome shotgun (WGS) entry which is preliminary data.</text>
</comment>
<dbReference type="AlphaFoldDB" id="A0AAD5CRS3"/>
<dbReference type="SUPFAM" id="SSF52833">
    <property type="entry name" value="Thioredoxin-like"/>
    <property type="match status" value="1"/>
</dbReference>
<dbReference type="Pfam" id="PF00085">
    <property type="entry name" value="Thioredoxin"/>
    <property type="match status" value="1"/>
</dbReference>
<organism evidence="2 3">
    <name type="scientific">Ambrosia artemisiifolia</name>
    <name type="common">Common ragweed</name>
    <dbReference type="NCBI Taxonomy" id="4212"/>
    <lineage>
        <taxon>Eukaryota</taxon>
        <taxon>Viridiplantae</taxon>
        <taxon>Streptophyta</taxon>
        <taxon>Embryophyta</taxon>
        <taxon>Tracheophyta</taxon>
        <taxon>Spermatophyta</taxon>
        <taxon>Magnoliopsida</taxon>
        <taxon>eudicotyledons</taxon>
        <taxon>Gunneridae</taxon>
        <taxon>Pentapetalae</taxon>
        <taxon>asterids</taxon>
        <taxon>campanulids</taxon>
        <taxon>Asterales</taxon>
        <taxon>Asteraceae</taxon>
        <taxon>Asteroideae</taxon>
        <taxon>Heliantheae alliance</taxon>
        <taxon>Heliantheae</taxon>
        <taxon>Ambrosia</taxon>
    </lineage>
</organism>
<dbReference type="InterPro" id="IPR044253">
    <property type="entry name" value="WCRKC1/2"/>
</dbReference>
<sequence length="280" mass="32563">REKFLKKITDRDTHREMVLEINRRTVTKPVCLRIKVEDNMVDIRKNKLRRRTWLTSVRFYRRCNRCPPVLRWKHEIKESKYICSRRLTQLSNGSNRSDGLCSIIPAGRSIYNFTMSPRIFAIAYLNRKRTRRCWMPVSFQPTPLLDKNSEKRKKCKATGVIASLLGVGPLKAFVVGSTKLDKHSTSNIHPLSIRSSNTRMAKWCRKCIYLKPKLEKLAADYHPRVKFYCIDVNNVPHQLVVRAGVTLWKDGKKQAEVIGGHKAYLVANEVREMIDNEGQP</sequence>
<feature type="domain" description="Thioredoxin" evidence="1">
    <location>
        <begin position="200"/>
        <end position="264"/>
    </location>
</feature>
<evidence type="ECO:0000259" key="1">
    <source>
        <dbReference type="Pfam" id="PF00085"/>
    </source>
</evidence>
<gene>
    <name evidence="2" type="ORF">M8C21_001508</name>
</gene>
<dbReference type="InterPro" id="IPR036249">
    <property type="entry name" value="Thioredoxin-like_sf"/>
</dbReference>
<dbReference type="CDD" id="cd02947">
    <property type="entry name" value="TRX_family"/>
    <property type="match status" value="1"/>
</dbReference>
<proteinExistence type="predicted"/>
<protein>
    <recommendedName>
        <fullName evidence="1">Thioredoxin domain-containing protein</fullName>
    </recommendedName>
</protein>
<evidence type="ECO:0000313" key="2">
    <source>
        <dbReference type="EMBL" id="KAI7746717.1"/>
    </source>
</evidence>
<dbReference type="GO" id="GO:0009570">
    <property type="term" value="C:chloroplast stroma"/>
    <property type="evidence" value="ECO:0007669"/>
    <property type="project" value="InterPro"/>
</dbReference>
<dbReference type="PANTHER" id="PTHR47192">
    <property type="entry name" value="THIOREDOXIN-LIKE 3-2, CHLOROPLASTIC"/>
    <property type="match status" value="1"/>
</dbReference>
<dbReference type="InterPro" id="IPR013766">
    <property type="entry name" value="Thioredoxin_domain"/>
</dbReference>
<keyword evidence="3" id="KW-1185">Reference proteome</keyword>
<evidence type="ECO:0000313" key="3">
    <source>
        <dbReference type="Proteomes" id="UP001206925"/>
    </source>
</evidence>
<feature type="non-terminal residue" evidence="2">
    <location>
        <position position="280"/>
    </location>
</feature>
<dbReference type="Proteomes" id="UP001206925">
    <property type="component" value="Unassembled WGS sequence"/>
</dbReference>
<reference evidence="2" key="1">
    <citation type="submission" date="2022-06" db="EMBL/GenBank/DDBJ databases">
        <title>Uncovering the hologenomic basis of an extraordinary plant invasion.</title>
        <authorList>
            <person name="Bieker V.C."/>
            <person name="Martin M.D."/>
            <person name="Gilbert T."/>
            <person name="Hodgins K."/>
            <person name="Battlay P."/>
            <person name="Petersen B."/>
            <person name="Wilson J."/>
        </authorList>
    </citation>
    <scope>NUCLEOTIDE SEQUENCE</scope>
    <source>
        <strain evidence="2">AA19_3_7</strain>
        <tissue evidence="2">Leaf</tissue>
    </source>
</reference>
<dbReference type="PANTHER" id="PTHR47192:SF4">
    <property type="entry name" value="THIOREDOXIN-LIKE 3-2, CHLOROPLASTIC"/>
    <property type="match status" value="1"/>
</dbReference>
<name>A0AAD5CRS3_AMBAR</name>
<dbReference type="Gene3D" id="3.40.30.10">
    <property type="entry name" value="Glutaredoxin"/>
    <property type="match status" value="1"/>
</dbReference>